<feature type="transmembrane region" description="Helical" evidence="8">
    <location>
        <begin position="115"/>
        <end position="135"/>
    </location>
</feature>
<accession>A0ABU4X827</accession>
<evidence type="ECO:0000256" key="3">
    <source>
        <dbReference type="ARBA" id="ARBA00022475"/>
    </source>
</evidence>
<dbReference type="EMBL" id="JAVIIZ010000001">
    <property type="protein sequence ID" value="MDX8470942.1"/>
    <property type="molecule type" value="Genomic_DNA"/>
</dbReference>
<evidence type="ECO:0000256" key="5">
    <source>
        <dbReference type="ARBA" id="ARBA00022692"/>
    </source>
</evidence>
<sequence length="369" mass="39778">MTPPRKPAAFRIEPQPAPRREANRQEPQQKHRADEQAGRRPRAARSDVAVVIPSEIDIFDEPDIEQAAPPPATAPRKRSLLARLFFGALGVLVSLAGGLWTDQLIRDLFARAEWLGWLAAGMAAIALLSLLVILIREFLAIARLAEVEKLQRRALDAVARDDPKAARALVDELSAFVAAKPETAAGRRSLAELRGEIIDGGNLVRLAETEILSPLDARARTMILEAAKRVSLVTAVSPRALVDVAYVVFEAGRLIRRLSELYGGRPGTLGFFRLARGVLAHLAVTGSIAVGDSFVQQIVGHGLAAKLSAKLGEGVVNGMMTARIGIAAMETTRPLPFIAAKRPGLGDFLSALTSFATRKEGQSEHKTEK</sequence>
<evidence type="ECO:0000256" key="1">
    <source>
        <dbReference type="ARBA" id="ARBA00004429"/>
    </source>
</evidence>
<keyword evidence="5 8" id="KW-0812">Transmembrane</keyword>
<proteinExistence type="inferred from homology"/>
<organism evidence="10 11">
    <name type="scientific">Mesorhizobium dulcispinae</name>
    <dbReference type="NCBI Taxonomy" id="3072316"/>
    <lineage>
        <taxon>Bacteria</taxon>
        <taxon>Pseudomonadati</taxon>
        <taxon>Pseudomonadota</taxon>
        <taxon>Alphaproteobacteria</taxon>
        <taxon>Hyphomicrobiales</taxon>
        <taxon>Phyllobacteriaceae</taxon>
        <taxon>Mesorhizobium</taxon>
    </lineage>
</organism>
<keyword evidence="4" id="KW-0997">Cell inner membrane</keyword>
<evidence type="ECO:0000256" key="6">
    <source>
        <dbReference type="ARBA" id="ARBA00022989"/>
    </source>
</evidence>
<comment type="subcellular location">
    <subcellularLocation>
        <location evidence="1">Cell inner membrane</location>
        <topology evidence="1">Multi-pass membrane protein</topology>
    </subcellularLocation>
    <subcellularLocation>
        <location evidence="8">Cell membrane</location>
        <topology evidence="8">Multi-pass membrane protein</topology>
    </subcellularLocation>
</comment>
<dbReference type="NCBIfam" id="TIGR01620">
    <property type="entry name" value="hyp_HI0043"/>
    <property type="match status" value="1"/>
</dbReference>
<evidence type="ECO:0000256" key="4">
    <source>
        <dbReference type="ARBA" id="ARBA00022519"/>
    </source>
</evidence>
<keyword evidence="6 8" id="KW-1133">Transmembrane helix</keyword>
<comment type="caution">
    <text evidence="10">The sequence shown here is derived from an EMBL/GenBank/DDBJ whole genome shotgun (WGS) entry which is preliminary data.</text>
</comment>
<feature type="compositionally biased region" description="Basic and acidic residues" evidence="9">
    <location>
        <begin position="18"/>
        <end position="38"/>
    </location>
</feature>
<evidence type="ECO:0000256" key="2">
    <source>
        <dbReference type="ARBA" id="ARBA00008255"/>
    </source>
</evidence>
<dbReference type="PANTHER" id="PTHR39342">
    <property type="entry name" value="UPF0283 MEMBRANE PROTEIN YCJF"/>
    <property type="match status" value="1"/>
</dbReference>
<name>A0ABU4X827_9HYPH</name>
<comment type="similarity">
    <text evidence="2 8">Belongs to the UPF0283 family.</text>
</comment>
<dbReference type="InterPro" id="IPR021147">
    <property type="entry name" value="DUF697"/>
</dbReference>
<keyword evidence="7 8" id="KW-0472">Membrane</keyword>
<feature type="transmembrane region" description="Helical" evidence="8">
    <location>
        <begin position="80"/>
        <end position="100"/>
    </location>
</feature>
<dbReference type="HAMAP" id="MF_01085">
    <property type="entry name" value="UPF0283"/>
    <property type="match status" value="1"/>
</dbReference>
<reference evidence="10 11" key="1">
    <citation type="submission" date="2023-08" db="EMBL/GenBank/DDBJ databases">
        <title>Implementing the SeqCode for naming new Mesorhizobium species isolated from Vachellia karroo root nodules.</title>
        <authorList>
            <person name="Van Lill M."/>
        </authorList>
    </citation>
    <scope>NUCLEOTIDE SEQUENCE [LARGE SCALE GENOMIC DNA]</scope>
    <source>
        <strain evidence="10 11">VK23A</strain>
    </source>
</reference>
<dbReference type="PANTHER" id="PTHR39342:SF1">
    <property type="entry name" value="UPF0283 MEMBRANE PROTEIN YCJF"/>
    <property type="match status" value="1"/>
</dbReference>
<dbReference type="InterPro" id="IPR006507">
    <property type="entry name" value="UPF0283"/>
</dbReference>
<gene>
    <name evidence="10" type="ORF">RFM27_02505</name>
</gene>
<protein>
    <recommendedName>
        <fullName evidence="8">UPF0283 membrane protein RFM27_02505</fullName>
    </recommendedName>
</protein>
<dbReference type="Proteomes" id="UP001271780">
    <property type="component" value="Unassembled WGS sequence"/>
</dbReference>
<dbReference type="RefSeq" id="WP_320315128.1">
    <property type="nucleotide sequence ID" value="NZ_JAVIIX010000001.1"/>
</dbReference>
<feature type="region of interest" description="Disordered" evidence="9">
    <location>
        <begin position="1"/>
        <end position="46"/>
    </location>
</feature>
<evidence type="ECO:0000313" key="11">
    <source>
        <dbReference type="Proteomes" id="UP001271780"/>
    </source>
</evidence>
<keyword evidence="3 8" id="KW-1003">Cell membrane</keyword>
<evidence type="ECO:0000313" key="10">
    <source>
        <dbReference type="EMBL" id="MDX8470942.1"/>
    </source>
</evidence>
<evidence type="ECO:0000256" key="7">
    <source>
        <dbReference type="ARBA" id="ARBA00023136"/>
    </source>
</evidence>
<evidence type="ECO:0000256" key="8">
    <source>
        <dbReference type="HAMAP-Rule" id="MF_01085"/>
    </source>
</evidence>
<keyword evidence="11" id="KW-1185">Reference proteome</keyword>
<evidence type="ECO:0000256" key="9">
    <source>
        <dbReference type="SAM" id="MobiDB-lite"/>
    </source>
</evidence>
<dbReference type="Pfam" id="PF05128">
    <property type="entry name" value="DUF697"/>
    <property type="match status" value="1"/>
</dbReference>